<evidence type="ECO:0000256" key="1">
    <source>
        <dbReference type="SAM" id="SignalP"/>
    </source>
</evidence>
<accession>A0A378TS65</accession>
<proteinExistence type="predicted"/>
<gene>
    <name evidence="2" type="ORF">NCTC10821_06174</name>
</gene>
<keyword evidence="3" id="KW-1185">Reference proteome</keyword>
<organism evidence="2 3">
    <name type="scientific">Mycolicibacterium tokaiense</name>
    <dbReference type="NCBI Taxonomy" id="39695"/>
    <lineage>
        <taxon>Bacteria</taxon>
        <taxon>Bacillati</taxon>
        <taxon>Actinomycetota</taxon>
        <taxon>Actinomycetes</taxon>
        <taxon>Mycobacteriales</taxon>
        <taxon>Mycobacteriaceae</taxon>
        <taxon>Mycolicibacterium</taxon>
    </lineage>
</organism>
<dbReference type="RefSeq" id="WP_115281272.1">
    <property type="nucleotide sequence ID" value="NZ_AP022600.1"/>
</dbReference>
<protein>
    <recommendedName>
        <fullName evidence="4">Secreted protein</fullName>
    </recommendedName>
</protein>
<sequence length="130" mass="14099">MRGLSIAAVVAALGVVAAPIAGAVPNDPGITMADVPNMVFGPDVQVTYACHSWERFIFGRNPNGQTYACHYIPNQWPPKYTGFWVYSPPLYGVQEIGAPCPNYRSAAAQTVDGLALECTESRGWQQDFYA</sequence>
<keyword evidence="1" id="KW-0732">Signal</keyword>
<reference evidence="2 3" key="1">
    <citation type="submission" date="2018-06" db="EMBL/GenBank/DDBJ databases">
        <authorList>
            <consortium name="Pathogen Informatics"/>
            <person name="Doyle S."/>
        </authorList>
    </citation>
    <scope>NUCLEOTIDE SEQUENCE [LARGE SCALE GENOMIC DNA]</scope>
    <source>
        <strain evidence="2 3">NCTC10821</strain>
    </source>
</reference>
<dbReference type="AlphaFoldDB" id="A0A378TS65"/>
<dbReference type="OrthoDB" id="4748009at2"/>
<evidence type="ECO:0000313" key="2">
    <source>
        <dbReference type="EMBL" id="STZ62605.1"/>
    </source>
</evidence>
<name>A0A378TS65_9MYCO</name>
<evidence type="ECO:0008006" key="4">
    <source>
        <dbReference type="Google" id="ProtNLM"/>
    </source>
</evidence>
<dbReference type="Proteomes" id="UP000254978">
    <property type="component" value="Unassembled WGS sequence"/>
</dbReference>
<feature type="signal peptide" evidence="1">
    <location>
        <begin position="1"/>
        <end position="23"/>
    </location>
</feature>
<dbReference type="EMBL" id="UGQT01000001">
    <property type="protein sequence ID" value="STZ62605.1"/>
    <property type="molecule type" value="Genomic_DNA"/>
</dbReference>
<evidence type="ECO:0000313" key="3">
    <source>
        <dbReference type="Proteomes" id="UP000254978"/>
    </source>
</evidence>
<feature type="chain" id="PRO_5016647713" description="Secreted protein" evidence="1">
    <location>
        <begin position="24"/>
        <end position="130"/>
    </location>
</feature>